<evidence type="ECO:0000256" key="2">
    <source>
        <dbReference type="ARBA" id="ARBA00022692"/>
    </source>
</evidence>
<organism evidence="11">
    <name type="scientific">Hyalella azteca</name>
    <name type="common">Amphipod</name>
    <dbReference type="NCBI Taxonomy" id="294128"/>
    <lineage>
        <taxon>Eukaryota</taxon>
        <taxon>Metazoa</taxon>
        <taxon>Ecdysozoa</taxon>
        <taxon>Arthropoda</taxon>
        <taxon>Crustacea</taxon>
        <taxon>Multicrustacea</taxon>
        <taxon>Malacostraca</taxon>
        <taxon>Eumalacostraca</taxon>
        <taxon>Peracarida</taxon>
        <taxon>Amphipoda</taxon>
        <taxon>Senticaudata</taxon>
        <taxon>Talitrida</taxon>
        <taxon>Talitroidea</taxon>
        <taxon>Hyalellidae</taxon>
        <taxon>Hyalella</taxon>
    </lineage>
</organism>
<feature type="region of interest" description="Disordered" evidence="10">
    <location>
        <begin position="136"/>
        <end position="209"/>
    </location>
</feature>
<comment type="caution">
    <text evidence="11">The sequence shown here is derived from an EMBL/GenBank/DDBJ whole genome shotgun (WGS) entry which is preliminary data.</text>
</comment>
<gene>
    <name evidence="11" type="ORF">HAZT_HAZT005381</name>
</gene>
<evidence type="ECO:0000256" key="6">
    <source>
        <dbReference type="ARBA" id="ARBA00023157"/>
    </source>
</evidence>
<evidence type="ECO:0000256" key="3">
    <source>
        <dbReference type="ARBA" id="ARBA00022737"/>
    </source>
</evidence>
<dbReference type="SUPFAM" id="SSF57424">
    <property type="entry name" value="LDL receptor-like module"/>
    <property type="match status" value="3"/>
</dbReference>
<dbReference type="InterPro" id="IPR000884">
    <property type="entry name" value="TSP1_rpt"/>
</dbReference>
<keyword evidence="5" id="KW-0472">Membrane</keyword>
<dbReference type="InterPro" id="IPR002172">
    <property type="entry name" value="LDrepeatLR_classA_rpt"/>
</dbReference>
<reference evidence="11" key="1">
    <citation type="submission" date="2014-08" db="EMBL/GenBank/DDBJ databases">
        <authorList>
            <person name="Murali S."/>
            <person name="Richards S."/>
            <person name="Bandaranaike D."/>
            <person name="Bellair M."/>
            <person name="Blankenburg K."/>
            <person name="Chao H."/>
            <person name="Dinh H."/>
            <person name="Doddapaneni H."/>
            <person name="Dugan-Rocha S."/>
            <person name="Elkadiri S."/>
            <person name="Gnanaolivu R."/>
            <person name="Hughes D."/>
            <person name="Lee S."/>
            <person name="Li M."/>
            <person name="Ming W."/>
            <person name="Munidasa M."/>
            <person name="Muniz J."/>
            <person name="Nguyen L."/>
            <person name="Osuji N."/>
            <person name="Pu L.-L."/>
            <person name="Puazo M."/>
            <person name="Skinner E."/>
            <person name="Qu C."/>
            <person name="Quiroz J."/>
            <person name="Raj R."/>
            <person name="Weissenberger G."/>
            <person name="Xin Y."/>
            <person name="Zou X."/>
            <person name="Han Y."/>
            <person name="Worley K."/>
            <person name="Muzny D."/>
            <person name="Gibbs R."/>
        </authorList>
    </citation>
    <scope>NUCLEOTIDE SEQUENCE</scope>
    <source>
        <strain evidence="11">HAZT.00-mixed</strain>
        <tissue evidence="11">Whole organism</tissue>
    </source>
</reference>
<dbReference type="GO" id="GO:0005886">
    <property type="term" value="C:plasma membrane"/>
    <property type="evidence" value="ECO:0007669"/>
    <property type="project" value="TreeGrafter"/>
</dbReference>
<dbReference type="PANTHER" id="PTHR22722:SF5">
    <property type="entry name" value="LOW-DENSITY LIPOPROTEIN RECEPTOR-RELATED PROTEIN 1B"/>
    <property type="match status" value="1"/>
</dbReference>
<evidence type="ECO:0000256" key="5">
    <source>
        <dbReference type="ARBA" id="ARBA00023136"/>
    </source>
</evidence>
<dbReference type="EMBL" id="JQDR03003531">
    <property type="protein sequence ID" value="KAA0202475.1"/>
    <property type="molecule type" value="Genomic_DNA"/>
</dbReference>
<evidence type="ECO:0000256" key="7">
    <source>
        <dbReference type="ARBA" id="ARBA00023170"/>
    </source>
</evidence>
<dbReference type="Proteomes" id="UP000711488">
    <property type="component" value="Unassembled WGS sequence"/>
</dbReference>
<dbReference type="PANTHER" id="PTHR22722">
    <property type="entry name" value="LOW-DENSITY LIPOPROTEIN RECEPTOR-RELATED PROTEIN 2-RELATED"/>
    <property type="match status" value="1"/>
</dbReference>
<name>A0A6A0HBW0_HYAAZ</name>
<dbReference type="Gene3D" id="4.10.400.10">
    <property type="entry name" value="Low-density Lipoprotein Receptor"/>
    <property type="match status" value="3"/>
</dbReference>
<feature type="disulfide bond" evidence="9">
    <location>
        <begin position="275"/>
        <end position="287"/>
    </location>
</feature>
<keyword evidence="8" id="KW-0325">Glycoprotein</keyword>
<dbReference type="PRINTS" id="PR00261">
    <property type="entry name" value="LDLRECEPTOR"/>
</dbReference>
<dbReference type="InterPro" id="IPR036055">
    <property type="entry name" value="LDL_receptor-like_sf"/>
</dbReference>
<reference evidence="11" key="3">
    <citation type="submission" date="2019-06" db="EMBL/GenBank/DDBJ databases">
        <authorList>
            <person name="Poynton C."/>
            <person name="Hasenbein S."/>
            <person name="Benoit J.B."/>
            <person name="Sepulveda M.S."/>
            <person name="Poelchau M.F."/>
            <person name="Murali S.C."/>
            <person name="Chen S."/>
            <person name="Glastad K.M."/>
            <person name="Werren J.H."/>
            <person name="Vineis J.H."/>
            <person name="Bowen J.L."/>
            <person name="Friedrich M."/>
            <person name="Jones J."/>
            <person name="Robertson H.M."/>
            <person name="Feyereisen R."/>
            <person name="Mechler-Hickson A."/>
            <person name="Mathers N."/>
            <person name="Lee C.E."/>
            <person name="Colbourne J.K."/>
            <person name="Biales A."/>
            <person name="Johnston J.S."/>
            <person name="Wellborn G.A."/>
            <person name="Rosendale A.J."/>
            <person name="Cridge A.G."/>
            <person name="Munoz-Torres M.C."/>
            <person name="Bain P.A."/>
            <person name="Manny A.R."/>
            <person name="Major K.M."/>
            <person name="Lambert F.N."/>
            <person name="Vulpe C.D."/>
            <person name="Tuck P."/>
            <person name="Blalock B.J."/>
            <person name="Lin Y.-Y."/>
            <person name="Smith M.E."/>
            <person name="Ochoa-Acuna H."/>
            <person name="Chen M.-J.M."/>
            <person name="Childers C.P."/>
            <person name="Qu J."/>
            <person name="Dugan S."/>
            <person name="Lee S.L."/>
            <person name="Chao H."/>
            <person name="Dinh H."/>
            <person name="Han Y."/>
            <person name="Doddapaneni H."/>
            <person name="Worley K.C."/>
            <person name="Muzny D.M."/>
            <person name="Gibbs R.A."/>
            <person name="Richards S."/>
        </authorList>
    </citation>
    <scope>NUCLEOTIDE SEQUENCE</scope>
    <source>
        <strain evidence="11">HAZT.00-mixed</strain>
        <tissue evidence="11">Whole organism</tissue>
    </source>
</reference>
<dbReference type="InterPro" id="IPR023415">
    <property type="entry name" value="LDLR_class-A_CS"/>
</dbReference>
<feature type="disulfide bond" evidence="9">
    <location>
        <begin position="332"/>
        <end position="347"/>
    </location>
</feature>
<evidence type="ECO:0000256" key="9">
    <source>
        <dbReference type="PROSITE-ProRule" id="PRU00124"/>
    </source>
</evidence>
<evidence type="ECO:0000256" key="4">
    <source>
        <dbReference type="ARBA" id="ARBA00022989"/>
    </source>
</evidence>
<keyword evidence="7" id="KW-0675">Receptor</keyword>
<sequence length="426" mass="46437">MVRTHLRLKVPDVSAAQKLGTAFLRGLTKHHDHDWLGPFTVDVNSVRFAEILVDSPSSATTPVSSGMHRGRRPEYPVAPRGPPSPEISVGWGQWGPWSACSPCSPQYDQIRTRQCRLESGQGLLVNSVEPCLKNRGAGGMSGDMETRSCQCASNEIREEEEPPPTTIAPSIPTTPSPTPSTTSSSILPPFREQDSIGHDSLSHEASESEKERSSICDKCELGEVCVALQDEPHPTCRTAREPADPTGCGGLCAVDSEVCQALGSRAFNCHSASQCLDDEWRCADGLCIPIIKRCDGHMNCYDQSDEQNCPACRADQFQCGNNTSCLPLTARCDGNMDCWDGADELSCAGERRCPSIHFAADNPPPRPDSSELFPCRNGDACVPLARFCDGFADCSDRSDEPFGCSGKCQRREFSCRYFLGYSPLFW</sequence>
<feature type="disulfide bond" evidence="9">
    <location>
        <begin position="294"/>
        <end position="309"/>
    </location>
</feature>
<dbReference type="GO" id="GO:0043235">
    <property type="term" value="C:receptor complex"/>
    <property type="evidence" value="ECO:0007669"/>
    <property type="project" value="TreeGrafter"/>
</dbReference>
<dbReference type="GO" id="GO:0005041">
    <property type="term" value="F:low-density lipoprotein particle receptor activity"/>
    <property type="evidence" value="ECO:0007669"/>
    <property type="project" value="TreeGrafter"/>
</dbReference>
<dbReference type="InterPro" id="IPR051221">
    <property type="entry name" value="LDLR-related"/>
</dbReference>
<comment type="subcellular location">
    <subcellularLocation>
        <location evidence="1">Membrane</location>
        <topology evidence="1">Single-pass membrane protein</topology>
    </subcellularLocation>
</comment>
<evidence type="ECO:0008006" key="12">
    <source>
        <dbReference type="Google" id="ProtNLM"/>
    </source>
</evidence>
<feature type="disulfide bond" evidence="9">
    <location>
        <begin position="282"/>
        <end position="300"/>
    </location>
</feature>
<evidence type="ECO:0000256" key="8">
    <source>
        <dbReference type="ARBA" id="ARBA00023180"/>
    </source>
</evidence>
<dbReference type="Pfam" id="PF00057">
    <property type="entry name" value="Ldl_recept_a"/>
    <property type="match status" value="3"/>
</dbReference>
<evidence type="ECO:0000256" key="1">
    <source>
        <dbReference type="ARBA" id="ARBA00004167"/>
    </source>
</evidence>
<keyword evidence="2" id="KW-0812">Transmembrane</keyword>
<evidence type="ECO:0000313" key="11">
    <source>
        <dbReference type="EMBL" id="KAA0202475.1"/>
    </source>
</evidence>
<evidence type="ECO:0000256" key="10">
    <source>
        <dbReference type="SAM" id="MobiDB-lite"/>
    </source>
</evidence>
<accession>A0A6A0HBW0</accession>
<feature type="compositionally biased region" description="Basic and acidic residues" evidence="10">
    <location>
        <begin position="191"/>
        <end position="209"/>
    </location>
</feature>
<dbReference type="PROSITE" id="PS50092">
    <property type="entry name" value="TSP1"/>
    <property type="match status" value="1"/>
</dbReference>
<feature type="region of interest" description="Disordered" evidence="10">
    <location>
        <begin position="57"/>
        <end position="87"/>
    </location>
</feature>
<dbReference type="PROSITE" id="PS50068">
    <property type="entry name" value="LDLRA_2"/>
    <property type="match status" value="3"/>
</dbReference>
<dbReference type="PROSITE" id="PS01209">
    <property type="entry name" value="LDLRA_1"/>
    <property type="match status" value="2"/>
</dbReference>
<feature type="compositionally biased region" description="Low complexity" evidence="10">
    <location>
        <begin position="179"/>
        <end position="189"/>
    </location>
</feature>
<keyword evidence="3" id="KW-0677">Repeat</keyword>
<dbReference type="SMART" id="SM00192">
    <property type="entry name" value="LDLa"/>
    <property type="match status" value="3"/>
</dbReference>
<comment type="caution">
    <text evidence="9">Lacks conserved residue(s) required for the propagation of feature annotation.</text>
</comment>
<keyword evidence="6 9" id="KW-1015">Disulfide bond</keyword>
<dbReference type="CDD" id="cd00112">
    <property type="entry name" value="LDLa"/>
    <property type="match status" value="3"/>
</dbReference>
<reference evidence="11" key="2">
    <citation type="journal article" date="2018" name="Environ. Sci. Technol.">
        <title>The Toxicogenome of Hyalella azteca: A Model for Sediment Ecotoxicology and Evolutionary Toxicology.</title>
        <authorList>
            <person name="Poynton H.C."/>
            <person name="Hasenbein S."/>
            <person name="Benoit J.B."/>
            <person name="Sepulveda M.S."/>
            <person name="Poelchau M.F."/>
            <person name="Hughes D.S.T."/>
            <person name="Murali S.C."/>
            <person name="Chen S."/>
            <person name="Glastad K.M."/>
            <person name="Goodisman M.A.D."/>
            <person name="Werren J.H."/>
            <person name="Vineis J.H."/>
            <person name="Bowen J.L."/>
            <person name="Friedrich M."/>
            <person name="Jones J."/>
            <person name="Robertson H.M."/>
            <person name="Feyereisen R."/>
            <person name="Mechler-Hickson A."/>
            <person name="Mathers N."/>
            <person name="Lee C.E."/>
            <person name="Colbourne J.K."/>
            <person name="Biales A."/>
            <person name="Johnston J.S."/>
            <person name="Wellborn G.A."/>
            <person name="Rosendale A.J."/>
            <person name="Cridge A.G."/>
            <person name="Munoz-Torres M.C."/>
            <person name="Bain P.A."/>
            <person name="Manny A.R."/>
            <person name="Major K.M."/>
            <person name="Lambert F.N."/>
            <person name="Vulpe C.D."/>
            <person name="Tuck P."/>
            <person name="Blalock B.J."/>
            <person name="Lin Y.Y."/>
            <person name="Smith M.E."/>
            <person name="Ochoa-Acuna H."/>
            <person name="Chen M.M."/>
            <person name="Childers C.P."/>
            <person name="Qu J."/>
            <person name="Dugan S."/>
            <person name="Lee S.L."/>
            <person name="Chao H."/>
            <person name="Dinh H."/>
            <person name="Han Y."/>
            <person name="Doddapaneni H."/>
            <person name="Worley K.C."/>
            <person name="Muzny D.M."/>
            <person name="Gibbs R.A."/>
            <person name="Richards S."/>
        </authorList>
    </citation>
    <scope>NUCLEOTIDE SEQUENCE</scope>
    <source>
        <strain evidence="11">HAZT.00-mixed</strain>
        <tissue evidence="11">Whole organism</tissue>
    </source>
</reference>
<keyword evidence="4" id="KW-1133">Transmembrane helix</keyword>
<dbReference type="AlphaFoldDB" id="A0A6A0HBW0"/>
<proteinExistence type="predicted"/>
<protein>
    <recommendedName>
        <fullName evidence="12">SEA domain-containing protein</fullName>
    </recommendedName>
</protein>